<proteinExistence type="predicted"/>
<dbReference type="AlphaFoldDB" id="A0AAD7F2Z2"/>
<evidence type="ECO:0000313" key="1">
    <source>
        <dbReference type="EMBL" id="KAJ7366887.1"/>
    </source>
</evidence>
<keyword evidence="2" id="KW-1185">Reference proteome</keyword>
<accession>A0AAD7F2Z2</accession>
<reference evidence="1" key="1">
    <citation type="submission" date="2023-03" db="EMBL/GenBank/DDBJ databases">
        <title>Massive genome expansion in bonnet fungi (Mycena s.s.) driven by repeated elements and novel gene families across ecological guilds.</title>
        <authorList>
            <consortium name="Lawrence Berkeley National Laboratory"/>
            <person name="Harder C.B."/>
            <person name="Miyauchi S."/>
            <person name="Viragh M."/>
            <person name="Kuo A."/>
            <person name="Thoen E."/>
            <person name="Andreopoulos B."/>
            <person name="Lu D."/>
            <person name="Skrede I."/>
            <person name="Drula E."/>
            <person name="Henrissat B."/>
            <person name="Morin E."/>
            <person name="Kohler A."/>
            <person name="Barry K."/>
            <person name="LaButti K."/>
            <person name="Morin E."/>
            <person name="Salamov A."/>
            <person name="Lipzen A."/>
            <person name="Mereny Z."/>
            <person name="Hegedus B."/>
            <person name="Baldrian P."/>
            <person name="Stursova M."/>
            <person name="Weitz H."/>
            <person name="Taylor A."/>
            <person name="Grigoriev I.V."/>
            <person name="Nagy L.G."/>
            <person name="Martin F."/>
            <person name="Kauserud H."/>
        </authorList>
    </citation>
    <scope>NUCLEOTIDE SEQUENCE</scope>
    <source>
        <strain evidence="1">CBHHK002</strain>
    </source>
</reference>
<organism evidence="1 2">
    <name type="scientific">Mycena albidolilacea</name>
    <dbReference type="NCBI Taxonomy" id="1033008"/>
    <lineage>
        <taxon>Eukaryota</taxon>
        <taxon>Fungi</taxon>
        <taxon>Dikarya</taxon>
        <taxon>Basidiomycota</taxon>
        <taxon>Agaricomycotina</taxon>
        <taxon>Agaricomycetes</taxon>
        <taxon>Agaricomycetidae</taxon>
        <taxon>Agaricales</taxon>
        <taxon>Marasmiineae</taxon>
        <taxon>Mycenaceae</taxon>
        <taxon>Mycena</taxon>
    </lineage>
</organism>
<gene>
    <name evidence="1" type="ORF">DFH08DRAFT_1004578</name>
</gene>
<protein>
    <submittedName>
        <fullName evidence="1">Uncharacterized protein</fullName>
    </submittedName>
</protein>
<comment type="caution">
    <text evidence="1">The sequence shown here is derived from an EMBL/GenBank/DDBJ whole genome shotgun (WGS) entry which is preliminary data.</text>
</comment>
<evidence type="ECO:0000313" key="2">
    <source>
        <dbReference type="Proteomes" id="UP001218218"/>
    </source>
</evidence>
<name>A0AAD7F2Z2_9AGAR</name>
<dbReference type="EMBL" id="JARIHO010000002">
    <property type="protein sequence ID" value="KAJ7366887.1"/>
    <property type="molecule type" value="Genomic_DNA"/>
</dbReference>
<sequence>MCARKKAALSALKLYEETASAEREARMSILPVRFYPCPLNQEPPSVISTTPPILLPSAPNSLLLPTDPLAIKYPDKTLISVPATGFIGGLATDERKELRSNDAQYCAKDFSGHVVLSPLDVVLARLGSLTLVDKLTELKKVAHDKLDKKLNNAVLLNLTLESNPSSKPDEREIDGRYWLARLADVCFVPSERHCTLLARGTTQAASAGEQPLALEYIPTPSEALPAQKEHGYRKARKYDAALRPSAAAKSTILNILVNITFTKTKVPTVAFNPLIGFSANIVKYQQVITNADDLLTFQPTRLFVPTLSFHGNGAKIKLFVSIFSQEHLDFAVIPDCFNSDNFSTVSALLHLFRITSLYQLGYNPLFTYKFTSPPPGFAVGNAVPASVVLPGALRVVNLNGKPLSTLRSTPWTPDDIVSPALRCLRVSDCVSIPGAVLVLFIQRRMGRSGGGALRYCSLEFRHPMPEEDAFNAHVQPYVDGKNELFLKGYKVDREDAGASSGLDEPSEQYEIF</sequence>
<dbReference type="Proteomes" id="UP001218218">
    <property type="component" value="Unassembled WGS sequence"/>
</dbReference>